<feature type="region of interest" description="Disordered" evidence="1">
    <location>
        <begin position="1063"/>
        <end position="1120"/>
    </location>
</feature>
<proteinExistence type="predicted"/>
<reference evidence="2 3" key="1">
    <citation type="journal article" date="2007" name="Science">
        <title>The Chlamydomonas genome reveals the evolution of key animal and plant functions.</title>
        <authorList>
            <person name="Merchant S.S."/>
            <person name="Prochnik S.E."/>
            <person name="Vallon O."/>
            <person name="Harris E.H."/>
            <person name="Karpowicz S.J."/>
            <person name="Witman G.B."/>
            <person name="Terry A."/>
            <person name="Salamov A."/>
            <person name="Fritz-Laylin L.K."/>
            <person name="Marechal-Drouard L."/>
            <person name="Marshall W.F."/>
            <person name="Qu L.H."/>
            <person name="Nelson D.R."/>
            <person name="Sanderfoot A.A."/>
            <person name="Spalding M.H."/>
            <person name="Kapitonov V.V."/>
            <person name="Ren Q."/>
            <person name="Ferris P."/>
            <person name="Lindquist E."/>
            <person name="Shapiro H."/>
            <person name="Lucas S.M."/>
            <person name="Grimwood J."/>
            <person name="Schmutz J."/>
            <person name="Cardol P."/>
            <person name="Cerutti H."/>
            <person name="Chanfreau G."/>
            <person name="Chen C.L."/>
            <person name="Cognat V."/>
            <person name="Croft M.T."/>
            <person name="Dent R."/>
            <person name="Dutcher S."/>
            <person name="Fernandez E."/>
            <person name="Fukuzawa H."/>
            <person name="Gonzalez-Ballester D."/>
            <person name="Gonzalez-Halphen D."/>
            <person name="Hallmann A."/>
            <person name="Hanikenne M."/>
            <person name="Hippler M."/>
            <person name="Inwood W."/>
            <person name="Jabbari K."/>
            <person name="Kalanon M."/>
            <person name="Kuras R."/>
            <person name="Lefebvre P.A."/>
            <person name="Lemaire S.D."/>
            <person name="Lobanov A.V."/>
            <person name="Lohr M."/>
            <person name="Manuell A."/>
            <person name="Meier I."/>
            <person name="Mets L."/>
            <person name="Mittag M."/>
            <person name="Mittelmeier T."/>
            <person name="Moroney J.V."/>
            <person name="Moseley J."/>
            <person name="Napoli C."/>
            <person name="Nedelcu A.M."/>
            <person name="Niyogi K."/>
            <person name="Novoselov S.V."/>
            <person name="Paulsen I.T."/>
            <person name="Pazour G."/>
            <person name="Purton S."/>
            <person name="Ral J.P."/>
            <person name="Riano-Pachon D.M."/>
            <person name="Riekhof W."/>
            <person name="Rymarquis L."/>
            <person name="Schroda M."/>
            <person name="Stern D."/>
            <person name="Umen J."/>
            <person name="Willows R."/>
            <person name="Wilson N."/>
            <person name="Zimmer S.L."/>
            <person name="Allmer J."/>
            <person name="Balk J."/>
            <person name="Bisova K."/>
            <person name="Chen C.J."/>
            <person name="Elias M."/>
            <person name="Gendler K."/>
            <person name="Hauser C."/>
            <person name="Lamb M.R."/>
            <person name="Ledford H."/>
            <person name="Long J.C."/>
            <person name="Minagawa J."/>
            <person name="Page M.D."/>
            <person name="Pan J."/>
            <person name="Pootakham W."/>
            <person name="Roje S."/>
            <person name="Rose A."/>
            <person name="Stahlberg E."/>
            <person name="Terauchi A.M."/>
            <person name="Yang P."/>
            <person name="Ball S."/>
            <person name="Bowler C."/>
            <person name="Dieckmann C.L."/>
            <person name="Gladyshev V.N."/>
            <person name="Green P."/>
            <person name="Jorgensen R."/>
            <person name="Mayfield S."/>
            <person name="Mueller-Roeber B."/>
            <person name="Rajamani S."/>
            <person name="Sayre R.T."/>
            <person name="Brokstein P."/>
            <person name="Dubchak I."/>
            <person name="Goodstein D."/>
            <person name="Hornick L."/>
            <person name="Huang Y.W."/>
            <person name="Jhaveri J."/>
            <person name="Luo Y."/>
            <person name="Martinez D."/>
            <person name="Ngau W.C."/>
            <person name="Otillar B."/>
            <person name="Poliakov A."/>
            <person name="Porter A."/>
            <person name="Szajkowski L."/>
            <person name="Werner G."/>
            <person name="Zhou K."/>
            <person name="Grigoriev I.V."/>
            <person name="Rokhsar D.S."/>
            <person name="Grossman A.R."/>
        </authorList>
    </citation>
    <scope>NUCLEOTIDE SEQUENCE [LARGE SCALE GENOMIC DNA]</scope>
    <source>
        <strain evidence="3">CC-503</strain>
    </source>
</reference>
<protein>
    <submittedName>
        <fullName evidence="2">Uncharacterized protein</fullName>
    </submittedName>
</protein>
<name>A0A2K3DJW9_CHLRE</name>
<dbReference type="EMBL" id="CM008968">
    <property type="protein sequence ID" value="PNW80839.1"/>
    <property type="molecule type" value="Genomic_DNA"/>
</dbReference>
<feature type="compositionally biased region" description="Pro residues" evidence="1">
    <location>
        <begin position="644"/>
        <end position="654"/>
    </location>
</feature>
<feature type="compositionally biased region" description="Low complexity" evidence="1">
    <location>
        <begin position="626"/>
        <end position="635"/>
    </location>
</feature>
<feature type="compositionally biased region" description="Pro residues" evidence="1">
    <location>
        <begin position="572"/>
        <end position="583"/>
    </location>
</feature>
<feature type="region of interest" description="Disordered" evidence="1">
    <location>
        <begin position="527"/>
        <end position="665"/>
    </location>
</feature>
<dbReference type="GeneID" id="66054063"/>
<evidence type="ECO:0000256" key="1">
    <source>
        <dbReference type="SAM" id="MobiDB-lite"/>
    </source>
</evidence>
<feature type="compositionally biased region" description="Low complexity" evidence="1">
    <location>
        <begin position="726"/>
        <end position="757"/>
    </location>
</feature>
<keyword evidence="3" id="KW-1185">Reference proteome</keyword>
<feature type="compositionally biased region" description="Pro residues" evidence="1">
    <location>
        <begin position="23"/>
        <end position="40"/>
    </location>
</feature>
<dbReference type="Gramene" id="PNW80839">
    <property type="protein sequence ID" value="PNW80839"/>
    <property type="gene ID" value="CHLRE_07g331700v5"/>
</dbReference>
<feature type="region of interest" description="Disordered" evidence="1">
    <location>
        <begin position="1145"/>
        <end position="1198"/>
    </location>
</feature>
<feature type="compositionally biased region" description="Gly residues" evidence="1">
    <location>
        <begin position="1150"/>
        <end position="1160"/>
    </location>
</feature>
<accession>A0A2K3DJW9</accession>
<dbReference type="KEGG" id="cre:CHLRE_07g331700v5"/>
<feature type="compositionally biased region" description="Low complexity" evidence="1">
    <location>
        <begin position="183"/>
        <end position="204"/>
    </location>
</feature>
<feature type="compositionally biased region" description="Polar residues" evidence="1">
    <location>
        <begin position="530"/>
        <end position="541"/>
    </location>
</feature>
<organism evidence="2 3">
    <name type="scientific">Chlamydomonas reinhardtii</name>
    <name type="common">Chlamydomonas smithii</name>
    <dbReference type="NCBI Taxonomy" id="3055"/>
    <lineage>
        <taxon>Eukaryota</taxon>
        <taxon>Viridiplantae</taxon>
        <taxon>Chlorophyta</taxon>
        <taxon>core chlorophytes</taxon>
        <taxon>Chlorophyceae</taxon>
        <taxon>CS clade</taxon>
        <taxon>Chlamydomonadales</taxon>
        <taxon>Chlamydomonadaceae</taxon>
        <taxon>Chlamydomonas</taxon>
    </lineage>
</organism>
<feature type="compositionally biased region" description="Low complexity" evidence="1">
    <location>
        <begin position="265"/>
        <end position="282"/>
    </location>
</feature>
<feature type="region of interest" description="Disordered" evidence="1">
    <location>
        <begin position="705"/>
        <end position="770"/>
    </location>
</feature>
<feature type="region of interest" description="Disordered" evidence="1">
    <location>
        <begin position="906"/>
        <end position="949"/>
    </location>
</feature>
<evidence type="ECO:0000313" key="2">
    <source>
        <dbReference type="EMBL" id="PNW80839.1"/>
    </source>
</evidence>
<dbReference type="InParanoid" id="A0A2K3DJW9"/>
<gene>
    <name evidence="2" type="ORF">CHLRE_07g331700v5</name>
</gene>
<sequence length="1252" mass="123562">MLCSCIYQDAVAHPHARAAAPDATPPPADGHGFPPYPPPASLATPLTTPPGLDAYLASAAVAAQAQAAAGARPGAPKPRGQAGTTEDVSVRRAAGLAFVTPSGHLNLPPLDFDALTGLSGGGSGAGADAAGAGAATSGGGVRRSFLAPAGGGGGGGGALDFDSYMDPWLLPSRPITGHEGTERGAVPARGRRGPAAAAAAALGGKARRQRHYHQQGPAEDVDVDAGGASSKPQSRDTTEYGYLAQLAPPPQQPQPLPFPLPQPQPLLATSRSAAAASTAATDDTTRPFSGCSSVMSGGGGGGVMSGGGGGAGGRAAAAAAAAAGHAGLPDIAEGIWSGGGRGRGGSRTYTGATDVSAAADDEGEGADDDRRERRWVRRLLAGLRGADGRTRTPSVVVFTQRRPPLNQRRVGQTWWTKIKGWVAAGRGAEAGAAGGGGGGAASAADAADGDPAPMLAGAGANGALDSRARPHTGRYSDVCEIGSVCVPGDSQALSGGLGGGAAALGLGLDQRLGGGFGATCGGPDIDYSHRTATSRDSSPDTSARYRRDSSPARQAAAAAPAQYLQTGKQPRMAPPPPPLPQPQSTPSTMLLPPLSPGDGFGHKYDLYSRAGTPIGGVPHKAPVPPLQLQKPQQRPSNPRYGHRPAPPPPPPPPTSTAAAAATAATEPSVYDADLSVHGGNAVLLYDGSQHHEQVLQAYGMLQPMSRDSPVSRGSSVSCNGGGKAGGAAAAPAPAHGHGHAHGATAAAAASAGGDEAGSNTQPCYSRSGSGASGAAAAAADGCGSLVGAGGSRRGLRACASLRHAPSPPLPLPPAQVLTDLETDVEADAEVMVEAEVYEEDAAMAALHLAQSLTLAQSPQAQPQQQSASLHGSDGTVARARHGSLARAPVPPVPAAPAPAARTLESAFANASAQAQPNARPQAPPPDGLSRTRSERAGGDASPWTTAAAASPWTTAAAGAATVVERKARGVVADGRVRGGTTFRTFLSQNPSHPGGAAAHVKLGGGGSGAGLNVGTDVDVPIFDVLQRAAPGSGQQHALPLRQPPVRQPPPVLQLPPVLQPAFGSTLMPAASSPSPLTRTPTQDLADSDEYVGDTLPPPHRRVRPRRHTDATGGGDGAAYGGPVWAPSSSASPMYAAAATPTGYGPRLHVGNGGGGGGGRRGPQRVGSTTGGRGSASNGAGASGHVWGSGLSDSNASDGGGAELDVAARLQPGSGVAPAGAAGAAPLAAPAATDWLHGYLPGSLSRDSGMVLP</sequence>
<feature type="compositionally biased region" description="Pro residues" evidence="1">
    <location>
        <begin position="247"/>
        <end position="264"/>
    </location>
</feature>
<feature type="compositionally biased region" description="Low complexity" evidence="1">
    <location>
        <begin position="940"/>
        <end position="949"/>
    </location>
</feature>
<feature type="region of interest" description="Disordered" evidence="1">
    <location>
        <begin position="17"/>
        <end position="47"/>
    </location>
</feature>
<feature type="compositionally biased region" description="Polar residues" evidence="1">
    <location>
        <begin position="1071"/>
        <end position="1084"/>
    </location>
</feature>
<dbReference type="AlphaFoldDB" id="A0A2K3DJW9"/>
<feature type="region of interest" description="Disordered" evidence="1">
    <location>
        <begin position="339"/>
        <end position="370"/>
    </location>
</feature>
<feature type="compositionally biased region" description="Low complexity" evidence="1">
    <location>
        <begin position="906"/>
        <end position="920"/>
    </location>
</feature>
<feature type="compositionally biased region" description="Low complexity" evidence="1">
    <location>
        <begin position="856"/>
        <end position="868"/>
    </location>
</feature>
<feature type="compositionally biased region" description="Low complexity" evidence="1">
    <location>
        <begin position="551"/>
        <end position="562"/>
    </location>
</feature>
<evidence type="ECO:0000313" key="3">
    <source>
        <dbReference type="Proteomes" id="UP000006906"/>
    </source>
</evidence>
<feature type="region of interest" description="Disordered" evidence="1">
    <location>
        <begin position="856"/>
        <end position="875"/>
    </location>
</feature>
<feature type="region of interest" description="Disordered" evidence="1">
    <location>
        <begin position="172"/>
        <end position="288"/>
    </location>
</feature>
<dbReference type="RefSeq" id="XP_042922768.1">
    <property type="nucleotide sequence ID" value="XM_043064200.1"/>
</dbReference>
<feature type="compositionally biased region" description="Low complexity" evidence="1">
    <location>
        <begin position="655"/>
        <end position="665"/>
    </location>
</feature>
<dbReference type="OrthoDB" id="10666134at2759"/>
<feature type="compositionally biased region" description="Low complexity" evidence="1">
    <location>
        <begin position="1174"/>
        <end position="1183"/>
    </location>
</feature>
<dbReference type="Proteomes" id="UP000006906">
    <property type="component" value="Chromosome 7"/>
</dbReference>